<feature type="domain" description="Putative zinc-finger" evidence="1">
    <location>
        <begin position="7"/>
        <end position="40"/>
    </location>
</feature>
<protein>
    <recommendedName>
        <fullName evidence="1">Putative zinc-finger domain-containing protein</fullName>
    </recommendedName>
</protein>
<evidence type="ECO:0000313" key="2">
    <source>
        <dbReference type="EMBL" id="GGX86529.1"/>
    </source>
</evidence>
<reference evidence="3" key="1">
    <citation type="journal article" date="2019" name="Int. J. Syst. Evol. Microbiol.">
        <title>The Global Catalogue of Microorganisms (GCM) 10K type strain sequencing project: providing services to taxonomists for standard genome sequencing and annotation.</title>
        <authorList>
            <consortium name="The Broad Institute Genomics Platform"/>
            <consortium name="The Broad Institute Genome Sequencing Center for Infectious Disease"/>
            <person name="Wu L."/>
            <person name="Ma J."/>
        </authorList>
    </citation>
    <scope>NUCLEOTIDE SEQUENCE [LARGE SCALE GENOMIC DNA]</scope>
    <source>
        <strain evidence="3">KCTC 22228</strain>
    </source>
</reference>
<proteinExistence type="predicted"/>
<evidence type="ECO:0000313" key="3">
    <source>
        <dbReference type="Proteomes" id="UP000653056"/>
    </source>
</evidence>
<evidence type="ECO:0000259" key="1">
    <source>
        <dbReference type="Pfam" id="PF13490"/>
    </source>
</evidence>
<keyword evidence="3" id="KW-1185">Reference proteome</keyword>
<dbReference type="RefSeq" id="WP_229803298.1">
    <property type="nucleotide sequence ID" value="NZ_BMXS01000004.1"/>
</dbReference>
<gene>
    <name evidence="2" type="ORF">GCM10007160_12320</name>
</gene>
<organism evidence="2 3">
    <name type="scientific">Litchfieldella qijiaojingensis</name>
    <dbReference type="NCBI Taxonomy" id="980347"/>
    <lineage>
        <taxon>Bacteria</taxon>
        <taxon>Pseudomonadati</taxon>
        <taxon>Pseudomonadota</taxon>
        <taxon>Gammaproteobacteria</taxon>
        <taxon>Oceanospirillales</taxon>
        <taxon>Halomonadaceae</taxon>
        <taxon>Litchfieldella</taxon>
    </lineage>
</organism>
<name>A0ABQ2YL72_9GAMM</name>
<comment type="caution">
    <text evidence="2">The sequence shown here is derived from an EMBL/GenBank/DDBJ whole genome shotgun (WGS) entry which is preliminary data.</text>
</comment>
<dbReference type="Pfam" id="PF13490">
    <property type="entry name" value="zf-HC2"/>
    <property type="match status" value="1"/>
</dbReference>
<dbReference type="InterPro" id="IPR027383">
    <property type="entry name" value="Znf_put"/>
</dbReference>
<sequence length="74" mass="8420">MFKMMMCKEATRLMSKRLDAPLSFQEKLSLKLHLAMCDACTECNKQFTLLHEVGHRFEVFVSDTPDNGGGAHNE</sequence>
<accession>A0ABQ2YL72</accession>
<dbReference type="Proteomes" id="UP000653056">
    <property type="component" value="Unassembled WGS sequence"/>
</dbReference>
<dbReference type="EMBL" id="BMXS01000004">
    <property type="protein sequence ID" value="GGX86529.1"/>
    <property type="molecule type" value="Genomic_DNA"/>
</dbReference>